<accession>A0A2R8FAC9</accession>
<dbReference type="Pfam" id="PF04890">
    <property type="entry name" value="DUF648"/>
    <property type="match status" value="1"/>
</dbReference>
<name>A0A2R8FAC9_9CHLA</name>
<evidence type="ECO:0000256" key="1">
    <source>
        <dbReference type="SAM" id="Phobius"/>
    </source>
</evidence>
<gene>
    <name evidence="2" type="ORF">C10C_0184</name>
</gene>
<dbReference type="Proteomes" id="UP000244926">
    <property type="component" value="Chromosome I"/>
</dbReference>
<dbReference type="AlphaFoldDB" id="A0A2R8FAC9"/>
<dbReference type="EMBL" id="LT993738">
    <property type="protein sequence ID" value="SPN73365.1"/>
    <property type="molecule type" value="Genomic_DNA"/>
</dbReference>
<organism evidence="2 3">
    <name type="scientific">Chlamydia serpentis</name>
    <dbReference type="NCBI Taxonomy" id="1967782"/>
    <lineage>
        <taxon>Bacteria</taxon>
        <taxon>Pseudomonadati</taxon>
        <taxon>Chlamydiota</taxon>
        <taxon>Chlamydiia</taxon>
        <taxon>Chlamydiales</taxon>
        <taxon>Chlamydiaceae</taxon>
        <taxon>Chlamydia/Chlamydophila group</taxon>
        <taxon>Chlamydia</taxon>
    </lineage>
</organism>
<reference evidence="3" key="1">
    <citation type="submission" date="2017-11" db="EMBL/GenBank/DDBJ databases">
        <authorList>
            <person name="Seth-Smith MB H."/>
        </authorList>
    </citation>
    <scope>NUCLEOTIDE SEQUENCE [LARGE SCALE GENOMIC DNA]</scope>
</reference>
<keyword evidence="1" id="KW-0472">Membrane</keyword>
<keyword evidence="1" id="KW-1133">Transmembrane helix</keyword>
<keyword evidence="1" id="KW-0812">Transmembrane</keyword>
<evidence type="ECO:0000313" key="3">
    <source>
        <dbReference type="Proteomes" id="UP000244926"/>
    </source>
</evidence>
<dbReference type="KEGG" id="csee:C10C_0184"/>
<dbReference type="OrthoDB" id="16987at2"/>
<proteinExistence type="predicted"/>
<keyword evidence="3" id="KW-1185">Reference proteome</keyword>
<protein>
    <submittedName>
        <fullName evidence="2">Uncharacterized protein</fullName>
    </submittedName>
</protein>
<dbReference type="RefSeq" id="WP_108896341.1">
    <property type="nucleotide sequence ID" value="NZ_LT993738.1"/>
</dbReference>
<feature type="transmembrane region" description="Helical" evidence="1">
    <location>
        <begin position="60"/>
        <end position="82"/>
    </location>
</feature>
<evidence type="ECO:0000313" key="2">
    <source>
        <dbReference type="EMBL" id="SPN73365.1"/>
    </source>
</evidence>
<sequence length="334" mass="38785">MKTYSFSQQYSKKNFCDWLMVKLDSYFFLGGTKTKIISISQNGFVLLVKEKVLLSTIEKIYKIILFLFLPLTLIALAIRYLLHCKFARKYTETTFFTITSPKPLPQDIETALTTCPSIFQKALSNAYDPVFHLPRKYRELAVVIDNKTQRPSLIFSVSLKRLLNDIDLDKIQLPTACIQKHNIQTYANTEEQQLIKDLQSKEHEEFVSHEGKVRLAMLLLEHLYLQNKSAYYQEIEINQEIWARIRFPMYNTIWSNIFFSLDLDSVGMIRSGFGYKILQHLQTLASGTIVCGIAIDDQNIDQAKQMAEEIQRNPQQLFVYVELEDGVTSYTKTL</sequence>
<dbReference type="InterPro" id="IPR006974">
    <property type="entry name" value="DUF648"/>
</dbReference>